<name>A0ABN1GME5_9HYPH</name>
<protein>
    <submittedName>
        <fullName evidence="1">Aldose 1-epimerase</fullName>
    </submittedName>
</protein>
<accession>A0ABN1GME5</accession>
<dbReference type="InterPro" id="IPR011013">
    <property type="entry name" value="Gal_mutarotase_sf_dom"/>
</dbReference>
<sequence>MTLISLENGRLRAKITQQGGAVHGLWWLDRNLGEVPLLRPTLEDDAHVLQTSAYPLVPFGNRLGGNQFTLNQKTYVFSPNHTGQPHYIHGDGWLGQWDVKEQGLASATLIYRHAGGPYCYEAEQCFELGNDVFTVTLAVINKGAEPLPFGLGWHPFFPLTPQTKLQFSALDYWTEGAGSLPDEMCSVQGDFDFRITRKIPQRWFNNGFSNWDGDALITWPESALSIQIEADPLFRHLFLYQPYEAWSDQSPFFCFEPMTHQGNAHHLENMGDLKLLKPGETLRGSVRLLPRKQS</sequence>
<keyword evidence="2" id="KW-1185">Reference proteome</keyword>
<gene>
    <name evidence="1" type="ORF">GCM10008943_32140</name>
</gene>
<dbReference type="CDD" id="cd09021">
    <property type="entry name" value="Aldose_epim_Ec_YphB"/>
    <property type="match status" value="1"/>
</dbReference>
<dbReference type="InterPro" id="IPR014718">
    <property type="entry name" value="GH-type_carb-bd"/>
</dbReference>
<organism evidence="1 2">
    <name type="scientific">Paenochrobactrum glaciei</name>
    <dbReference type="NCBI Taxonomy" id="486407"/>
    <lineage>
        <taxon>Bacteria</taxon>
        <taxon>Pseudomonadati</taxon>
        <taxon>Pseudomonadota</taxon>
        <taxon>Alphaproteobacteria</taxon>
        <taxon>Hyphomicrobiales</taxon>
        <taxon>Brucellaceae</taxon>
        <taxon>Paenochrobactrum</taxon>
    </lineage>
</organism>
<proteinExistence type="predicted"/>
<dbReference type="Gene3D" id="2.70.98.10">
    <property type="match status" value="1"/>
</dbReference>
<dbReference type="SUPFAM" id="SSF74650">
    <property type="entry name" value="Galactose mutarotase-like"/>
    <property type="match status" value="1"/>
</dbReference>
<dbReference type="RefSeq" id="WP_343807997.1">
    <property type="nucleotide sequence ID" value="NZ_BAAADE010000013.1"/>
</dbReference>
<comment type="caution">
    <text evidence="1">The sequence shown here is derived from an EMBL/GenBank/DDBJ whole genome shotgun (WGS) entry which is preliminary data.</text>
</comment>
<dbReference type="Pfam" id="PF01263">
    <property type="entry name" value="Aldose_epim"/>
    <property type="match status" value="1"/>
</dbReference>
<dbReference type="EMBL" id="BAAADE010000013">
    <property type="protein sequence ID" value="GAA0614526.1"/>
    <property type="molecule type" value="Genomic_DNA"/>
</dbReference>
<dbReference type="InterPro" id="IPR008183">
    <property type="entry name" value="Aldose_1/G6P_1-epimerase"/>
</dbReference>
<evidence type="ECO:0000313" key="1">
    <source>
        <dbReference type="EMBL" id="GAA0614526.1"/>
    </source>
</evidence>
<evidence type="ECO:0000313" key="2">
    <source>
        <dbReference type="Proteomes" id="UP001424441"/>
    </source>
</evidence>
<dbReference type="Proteomes" id="UP001424441">
    <property type="component" value="Unassembled WGS sequence"/>
</dbReference>
<reference evidence="1 2" key="1">
    <citation type="journal article" date="2019" name="Int. J. Syst. Evol. Microbiol.">
        <title>The Global Catalogue of Microorganisms (GCM) 10K type strain sequencing project: providing services to taxonomists for standard genome sequencing and annotation.</title>
        <authorList>
            <consortium name="The Broad Institute Genomics Platform"/>
            <consortium name="The Broad Institute Genome Sequencing Center for Infectious Disease"/>
            <person name="Wu L."/>
            <person name="Ma J."/>
        </authorList>
    </citation>
    <scope>NUCLEOTIDE SEQUENCE [LARGE SCALE GENOMIC DNA]</scope>
    <source>
        <strain evidence="1 2">JCM 15115</strain>
    </source>
</reference>